<gene>
    <name evidence="1" type="ORF">AM588_10004117</name>
</gene>
<name>A0A0W8DAQ5_PHYNI</name>
<protein>
    <submittedName>
        <fullName evidence="1">Uncharacterized protein</fullName>
    </submittedName>
</protein>
<evidence type="ECO:0000313" key="1">
    <source>
        <dbReference type="EMBL" id="KUF93412.1"/>
    </source>
</evidence>
<accession>A0A0W8DAQ5</accession>
<organism evidence="1 2">
    <name type="scientific">Phytophthora nicotianae</name>
    <name type="common">Potato buckeye rot agent</name>
    <name type="synonym">Phytophthora parasitica</name>
    <dbReference type="NCBI Taxonomy" id="4792"/>
    <lineage>
        <taxon>Eukaryota</taxon>
        <taxon>Sar</taxon>
        <taxon>Stramenopiles</taxon>
        <taxon>Oomycota</taxon>
        <taxon>Peronosporomycetes</taxon>
        <taxon>Peronosporales</taxon>
        <taxon>Peronosporaceae</taxon>
        <taxon>Phytophthora</taxon>
    </lineage>
</organism>
<dbReference type="EMBL" id="LNFP01000387">
    <property type="protein sequence ID" value="KUF93412.1"/>
    <property type="molecule type" value="Genomic_DNA"/>
</dbReference>
<dbReference type="Proteomes" id="UP000054636">
    <property type="component" value="Unassembled WGS sequence"/>
</dbReference>
<dbReference type="AlphaFoldDB" id="A0A0W8DAQ5"/>
<comment type="caution">
    <text evidence="1">The sequence shown here is derived from an EMBL/GenBank/DDBJ whole genome shotgun (WGS) entry which is preliminary data.</text>
</comment>
<proteinExistence type="predicted"/>
<evidence type="ECO:0000313" key="2">
    <source>
        <dbReference type="Proteomes" id="UP000054636"/>
    </source>
</evidence>
<reference evidence="1 2" key="1">
    <citation type="submission" date="2015-11" db="EMBL/GenBank/DDBJ databases">
        <title>Genomes and virulence difference between two physiological races of Phytophthora nicotianae.</title>
        <authorList>
            <person name="Liu H."/>
            <person name="Ma X."/>
            <person name="Yu H."/>
            <person name="Fang D."/>
            <person name="Li Y."/>
            <person name="Wang X."/>
            <person name="Wang W."/>
            <person name="Dong Y."/>
            <person name="Xiao B."/>
        </authorList>
    </citation>
    <scope>NUCLEOTIDE SEQUENCE [LARGE SCALE GENOMIC DNA]</scope>
    <source>
        <strain evidence="2">race 1</strain>
    </source>
</reference>
<sequence>MQPIVKATVGERDSSGDSLDPFVAGGTSFQDILEKIWDQFSFHVKGRAVTSDGAWAVEPAAIDSLVQVHGVQNWNAWLQSMHDKTVTLLIYDYGVGLGRKQDRQAFQKDCILPAETDRAGAAAEVTLREVVGRLQDLWGATYTGEAVVWRMWATEVVRSQDRTAWEDKKRAPPPLRVLRLLSAAHSRIQEHLDDLNHSTQIALDCVNASIAGSMELRRDWEAYGHRLESFETMLQSRKAQIESLLHYMPLPAIEELVDPLQNMENLEDFEHQ</sequence>